<dbReference type="SUPFAM" id="SSF48371">
    <property type="entry name" value="ARM repeat"/>
    <property type="match status" value="4"/>
</dbReference>
<dbReference type="InterPro" id="IPR056810">
    <property type="entry name" value="GNC1-like_N"/>
</dbReference>
<keyword evidence="2" id="KW-0677">Repeat</keyword>
<feature type="repeat" description="HEAT" evidence="3">
    <location>
        <begin position="1665"/>
        <end position="1702"/>
    </location>
</feature>
<sequence>MSKTWAVTTSTSNKNSKWKIIENISSYSSLRLSQVTTGTNKTQLPPPTPHTPPPPLATKSLNNCHLFSVDLKPFDKFAMKLYVSKVDGKERYLVSSGMAAGAMSNDAQGSLEQLKVAGRKYMESLNSSSSRQHRISAQLLISAVSNIADMPDSIRKPLIRKTVLTCFTRLTNRQSQAAVYLVISAFVRQNPATSMKYLSEAYTSFFEHHTSPSKWVIANSVLAIKWLFGLCSLVDMGNADVFSSYMSALLSLALHVCASNKFMKIQYKMKIILDQVLLKTALEWIRNQSPFGVNVLALLTLLPCTNEHFDFPFFINVYTANTLLARQRPNIHLVAVSSKIFKRMDMETFRDEILVVIRKSMLRSPEIAIFGVYYLLESIVADLSSFAVEFYKILSASLISSIDEVRNHTSLSVALIGKRITSPKALKGLVDGVFGTYSGSDGRITAVSQRMTVLETLKMISCHGVKDKTECDFIASDILLRLNPLLISEVHQGVLEAMWKVVLAWSTQIINVEEKLEPLFKASLKSSNRSVTLRSMVVLYGIDNDKRLNLSDDLSKSVFDVYKAHLSAGDFIVASLLLLAHEKYSEDIRHSLEKDFPKEKSIASLNTSDILYAAKLSGWIISNADPKIWRDMRDMFYALFTVLFCPDYEVRKVANDVVKICVANKGNTFCVTFLDFLLPYLTSGLAQETYKRVAIIQEEKNDRVLNGKVIAAAVHQVMIPFNAAEESFDLSIAVLTSGLLISCTPQLVESDPCCWNRWIRLITFAERLFDDKGARVMMNRIFGTNDTVIRCNAIKMLMSSGGVVQHIRGLIWAYCTDLLNEIDIEKYVLITDREVAIYNTPNGVLYNTAVLELIYEEEFGAKNVKRENKAYKYKEQILEAQLKKELAEKRRQEGKLSPQQEKAKQEELFAEQKVREELRDLYLKCEKCIDSLTAAVTGDPIGSAKHVQLLITVIIPLLRSPLVSLLAYNVFRSFRDAAFEPSEDYLHELILHSSVRVLHSVYTNPAWTEEPLIIQVERATALLATRCVWVPVLLDDQEPGMEEILDLDGDETMNLIKFNVSFPLIDAVLRDESFPYVLRLNTIRLLASSLKGKFIQSDDIKYLPLNYLCSLLLHILAVDTSDLFHIAKTLLQTFCEFLDQCPEKGSQQTAILKNIVECLMDENAQIRECALMALNRPHILYNYLKSTEDGAQFMAMLTSRIYIAQNDPVKRCIDLADEIWQDGKFSATSDLFESILDNVTSEHVFLRKSASAALGRLHEDFPEILEPVLAKLDLLYSDYRKVRPAIHDEIGRVITDCVDLYRSRAGIAETLLVIAPRLPCQLVMRFIKIIVPDGISDSSPECRKLMQNAAIEAIKMHGESEMTSLLPFLEEMLNAIPDGKDFDNLRQGLVIMLGTLAQHLDPANEKVRVITARLIETLSTPSQQVQEAVSKCLPALVPAIKDRAKELVSTLSCLLVEADSYGERRGAAYGIAGLVKGLGMSAMRELELIKFLQNSLASKKSSYHREGALLALELLCRQALFKFSCRKSFIVYLFYFGYFKKHSAAHSIRYFHGCVYFVSKSIQIEIRLLRSFITMGKLFEPYIVQLLPSLLICFGDSDDNVRRAANDAAQSMMSMLSAHGVKLVLPSLLAALDEESWRTKCASVELLGAMAFCAPKQLSACLPSIVPKLIEVLTDSHSKVQKSGEKALKQIAKVIRNPEILSISSQLLTGLIDPADKTSLCLQTVVNTKFIHYIDAASLSLIMPIVRRAFTDRASETRRMAAQIIANIYSLADNKAYFIFLDVFGLLPGLQKSLLDPIPEIRTVAAKALGAIIGCSVGDTASKMREQLIPWLKEKLVSNTNAVDRSGAAQGLAEVLKAVGEDQLAMVMPDIVKTTESKEATPEIRDGYILMYIYLPMAFGDQFVPYLPQVIPSILKALADENEYVRDSALKAGQRLIVTYSLHARRLLLPQLQAALFDDNWRIRFAAVTLIGDFLFSISGVSGKMTSATLNEDDTMGMESAGKAIVRQLGQTCRDRVLAGIYLSRSDIAVQVRQVASHVWKIVVANTPRTLKELMKTLFEMLLSCLASSSEDRQVMAGRCLGELVKKMGERIIIDVLPVLERGLLSESVEQHVGVAIALHEIIENSTKDIILMYSAQLVQPIKKIICDSNLLVRQAAATAFTSYYQVHIYSTTQSAAKDKYPLPTAGFSAFEDIVAPLLDVNIISNDDALDGLTQIMRLNGRQMLPYILPKLTRPPVNIRVLCALSAVAGDSLSRNVAKILDSLLDSCTTSEEINQCLEVILSVSDEDGVSVIISILLQRAQSCNHIPSSILIHLFAKNTKFDLSNFIDEILPGTLLLYNSTVNEVVENAVETMIHVCQSLDQKQMLSCLSLMKQALLSLQKAASSPSIPGFASNKGLPSVLPIIREAILSGSAELKEQAGEILGTIISLSTADALKSHVVNITGPLIRVLGDRYSHTVKISILTTLSLLMDKVDKQLRPFLPQLQSTFLKALQDTASRKVRLCAGGALSRLITIHMKPELIVLELVKYLNAATDVGMIETTLIALRAVLFRAQSEVISDSVLQEAVKIAEKHQENGESLVVVQAASALLGELALKMNQLANTLISISEESCLRYAVIVTLQYASCANPHEILEIYGIEKLRSAFVNAIQCDKPEIASSSIRAATSILLCQKVMDVPLLSSVVRAINHPVNEVKCVAAFATHHIASRKLSINEMKVIVPMMLNGMKEKNSAVRAACEQALIALFKLRSQNPTYGDYLSAVEGAARDVLIDAYKTLQRVLKQPDPGLEPLSDIISIL</sequence>
<comment type="similarity">
    <text evidence="1">Belongs to the GCN1 family.</text>
</comment>
<dbReference type="InterPro" id="IPR011989">
    <property type="entry name" value="ARM-like"/>
</dbReference>
<dbReference type="InterPro" id="IPR016024">
    <property type="entry name" value="ARM-type_fold"/>
</dbReference>
<evidence type="ECO:0000313" key="7">
    <source>
        <dbReference type="WBParaSite" id="sdigi.contig58.g3193.t1"/>
    </source>
</evidence>
<feature type="compositionally biased region" description="Pro residues" evidence="4">
    <location>
        <begin position="44"/>
        <end position="55"/>
    </location>
</feature>
<accession>A0A915PXZ5</accession>
<evidence type="ECO:0000256" key="2">
    <source>
        <dbReference type="ARBA" id="ARBA00022737"/>
    </source>
</evidence>
<name>A0A915PXZ5_9BILA</name>
<dbReference type="Pfam" id="PF24987">
    <property type="entry name" value="HEAT_EF3_N"/>
    <property type="match status" value="2"/>
</dbReference>
<dbReference type="SMART" id="SM01349">
    <property type="entry name" value="TOG"/>
    <property type="match status" value="1"/>
</dbReference>
<dbReference type="Pfam" id="PF24984">
    <property type="entry name" value="HEAT_EF3_GNC1"/>
    <property type="match status" value="1"/>
</dbReference>
<dbReference type="InterPro" id="IPR057546">
    <property type="entry name" value="HEAT_GCN1"/>
</dbReference>
<dbReference type="Pfam" id="PF23271">
    <property type="entry name" value="HEAT_GCN1"/>
    <property type="match status" value="1"/>
</dbReference>
<dbReference type="FunFam" id="1.25.10.10:FF:000090">
    <property type="entry name" value="eIF-2-alpha kinase activator GCN1"/>
    <property type="match status" value="1"/>
</dbReference>
<dbReference type="PANTHER" id="PTHR23346:SF7">
    <property type="entry name" value="STALLED RIBOSOME SENSOR GCN1"/>
    <property type="match status" value="1"/>
</dbReference>
<dbReference type="GO" id="GO:0005829">
    <property type="term" value="C:cytosol"/>
    <property type="evidence" value="ECO:0007669"/>
    <property type="project" value="TreeGrafter"/>
</dbReference>
<protein>
    <submittedName>
        <fullName evidence="7">TOG domain-containing protein</fullName>
    </submittedName>
</protein>
<evidence type="ECO:0000259" key="5">
    <source>
        <dbReference type="SMART" id="SM01349"/>
    </source>
</evidence>
<evidence type="ECO:0000256" key="1">
    <source>
        <dbReference type="ARBA" id="ARBA00007366"/>
    </source>
</evidence>
<reference evidence="7" key="1">
    <citation type="submission" date="2022-11" db="UniProtKB">
        <authorList>
            <consortium name="WormBaseParasite"/>
        </authorList>
    </citation>
    <scope>IDENTIFICATION</scope>
</reference>
<proteinExistence type="inferred from homology"/>
<feature type="region of interest" description="Disordered" evidence="4">
    <location>
        <begin position="35"/>
        <end position="55"/>
    </location>
</feature>
<keyword evidence="6" id="KW-1185">Reference proteome</keyword>
<dbReference type="Proteomes" id="UP000887581">
    <property type="component" value="Unplaced"/>
</dbReference>
<evidence type="ECO:0000313" key="6">
    <source>
        <dbReference type="Proteomes" id="UP000887581"/>
    </source>
</evidence>
<dbReference type="WBParaSite" id="sdigi.contig58.g3193.t1">
    <property type="protein sequence ID" value="sdigi.contig58.g3193.t1"/>
    <property type="gene ID" value="sdigi.contig58.g3193"/>
</dbReference>
<dbReference type="InterPro" id="IPR021133">
    <property type="entry name" value="HEAT_type_2"/>
</dbReference>
<organism evidence="6 7">
    <name type="scientific">Setaria digitata</name>
    <dbReference type="NCBI Taxonomy" id="48799"/>
    <lineage>
        <taxon>Eukaryota</taxon>
        <taxon>Metazoa</taxon>
        <taxon>Ecdysozoa</taxon>
        <taxon>Nematoda</taxon>
        <taxon>Chromadorea</taxon>
        <taxon>Rhabditida</taxon>
        <taxon>Spirurina</taxon>
        <taxon>Spiruromorpha</taxon>
        <taxon>Filarioidea</taxon>
        <taxon>Setariidae</taxon>
        <taxon>Setaria</taxon>
    </lineage>
</organism>
<dbReference type="GO" id="GO:0019887">
    <property type="term" value="F:protein kinase regulator activity"/>
    <property type="evidence" value="ECO:0007669"/>
    <property type="project" value="TreeGrafter"/>
</dbReference>
<dbReference type="InterPro" id="IPR034085">
    <property type="entry name" value="TOG"/>
</dbReference>
<dbReference type="GO" id="GO:0000226">
    <property type="term" value="P:microtubule cytoskeleton organization"/>
    <property type="evidence" value="ECO:0007669"/>
    <property type="project" value="UniProtKB-ARBA"/>
</dbReference>
<dbReference type="Pfam" id="PF25801">
    <property type="entry name" value="HEAT_GCN1_C_2"/>
    <property type="match status" value="1"/>
</dbReference>
<evidence type="ECO:0000256" key="4">
    <source>
        <dbReference type="SAM" id="MobiDB-lite"/>
    </source>
</evidence>
<dbReference type="GO" id="GO:0006417">
    <property type="term" value="P:regulation of translation"/>
    <property type="evidence" value="ECO:0007669"/>
    <property type="project" value="TreeGrafter"/>
</dbReference>
<dbReference type="Pfam" id="PF24993">
    <property type="entry name" value="GNC1_N"/>
    <property type="match status" value="1"/>
</dbReference>
<feature type="domain" description="TOG" evidence="5">
    <location>
        <begin position="1480"/>
        <end position="1724"/>
    </location>
</feature>
<dbReference type="GO" id="GO:0034198">
    <property type="term" value="P:cellular response to amino acid starvation"/>
    <property type="evidence" value="ECO:0007669"/>
    <property type="project" value="TreeGrafter"/>
</dbReference>
<evidence type="ECO:0000256" key="3">
    <source>
        <dbReference type="PROSITE-ProRule" id="PRU00103"/>
    </source>
</evidence>
<dbReference type="PROSITE" id="PS50077">
    <property type="entry name" value="HEAT_REPEAT"/>
    <property type="match status" value="2"/>
</dbReference>
<dbReference type="Gene3D" id="1.25.10.10">
    <property type="entry name" value="Leucine-rich Repeat Variant"/>
    <property type="match status" value="5"/>
</dbReference>
<dbReference type="PANTHER" id="PTHR23346">
    <property type="entry name" value="TRANSLATIONAL ACTIVATOR GCN1-RELATED"/>
    <property type="match status" value="1"/>
</dbReference>
<feature type="repeat" description="HEAT" evidence="3">
    <location>
        <begin position="1586"/>
        <end position="1622"/>
    </location>
</feature>